<feature type="domain" description="Pyrrolo-quinoline quinone repeat" evidence="2">
    <location>
        <begin position="64"/>
        <end position="164"/>
    </location>
</feature>
<dbReference type="InterPro" id="IPR018391">
    <property type="entry name" value="PQQ_b-propeller_rpt"/>
</dbReference>
<proteinExistence type="predicted"/>
<dbReference type="InterPro" id="IPR002372">
    <property type="entry name" value="PQQ_rpt_dom"/>
</dbReference>
<dbReference type="InterPro" id="IPR015943">
    <property type="entry name" value="WD40/YVTN_repeat-like_dom_sf"/>
</dbReference>
<keyword evidence="4" id="KW-1185">Reference proteome</keyword>
<dbReference type="EMBL" id="PVZG01000015">
    <property type="protein sequence ID" value="PRY23418.1"/>
    <property type="molecule type" value="Genomic_DNA"/>
</dbReference>
<comment type="caution">
    <text evidence="3">The sequence shown here is derived from an EMBL/GenBank/DDBJ whole genome shotgun (WGS) entry which is preliminary data.</text>
</comment>
<feature type="chain" id="PRO_5015709877" evidence="1">
    <location>
        <begin position="30"/>
        <end position="389"/>
    </location>
</feature>
<dbReference type="InterPro" id="IPR011047">
    <property type="entry name" value="Quinoprotein_ADH-like_sf"/>
</dbReference>
<dbReference type="AlphaFoldDB" id="A0A2T0RQH1"/>
<evidence type="ECO:0000256" key="1">
    <source>
        <dbReference type="SAM" id="SignalP"/>
    </source>
</evidence>
<evidence type="ECO:0000313" key="4">
    <source>
        <dbReference type="Proteomes" id="UP000239209"/>
    </source>
</evidence>
<feature type="domain" description="Pyrrolo-quinoline quinone repeat" evidence="2">
    <location>
        <begin position="228"/>
        <end position="370"/>
    </location>
</feature>
<dbReference type="PANTHER" id="PTHR34512:SF30">
    <property type="entry name" value="OUTER MEMBRANE PROTEIN ASSEMBLY FACTOR BAMB"/>
    <property type="match status" value="1"/>
</dbReference>
<reference evidence="3 4" key="1">
    <citation type="submission" date="2018-03" db="EMBL/GenBank/DDBJ databases">
        <title>Genomic Encyclopedia of Archaeal and Bacterial Type Strains, Phase II (KMG-II): from individual species to whole genera.</title>
        <authorList>
            <person name="Goeker M."/>
        </authorList>
    </citation>
    <scope>NUCLEOTIDE SEQUENCE [LARGE SCALE GENOMIC DNA]</scope>
    <source>
        <strain evidence="3 4">DSM 45348</strain>
    </source>
</reference>
<evidence type="ECO:0000313" key="3">
    <source>
        <dbReference type="EMBL" id="PRY23418.1"/>
    </source>
</evidence>
<evidence type="ECO:0000259" key="2">
    <source>
        <dbReference type="Pfam" id="PF13360"/>
    </source>
</evidence>
<gene>
    <name evidence="3" type="ORF">CLV70_115151</name>
</gene>
<protein>
    <submittedName>
        <fullName evidence="3">Outer membrane protein assembly factor BamB</fullName>
    </submittedName>
</protein>
<dbReference type="Gene3D" id="2.130.10.10">
    <property type="entry name" value="YVTN repeat-like/Quinoprotein amine dehydrogenase"/>
    <property type="match status" value="2"/>
</dbReference>
<keyword evidence="1" id="KW-0732">Signal</keyword>
<feature type="signal peptide" evidence="1">
    <location>
        <begin position="1"/>
        <end position="29"/>
    </location>
</feature>
<dbReference type="SUPFAM" id="SSF50998">
    <property type="entry name" value="Quinoprotein alcohol dehydrogenase-like"/>
    <property type="match status" value="1"/>
</dbReference>
<organism evidence="3 4">
    <name type="scientific">Pseudosporangium ferrugineum</name>
    <dbReference type="NCBI Taxonomy" id="439699"/>
    <lineage>
        <taxon>Bacteria</taxon>
        <taxon>Bacillati</taxon>
        <taxon>Actinomycetota</taxon>
        <taxon>Actinomycetes</taxon>
        <taxon>Micromonosporales</taxon>
        <taxon>Micromonosporaceae</taxon>
        <taxon>Pseudosporangium</taxon>
    </lineage>
</organism>
<dbReference type="SMART" id="SM00564">
    <property type="entry name" value="PQQ"/>
    <property type="match status" value="6"/>
</dbReference>
<name>A0A2T0RQH1_9ACTN</name>
<dbReference type="PANTHER" id="PTHR34512">
    <property type="entry name" value="CELL SURFACE PROTEIN"/>
    <property type="match status" value="1"/>
</dbReference>
<sequence>MVRRLRRRVLAAGAVLTVLNVAVAVPARAAADPGWTHPGYGSGRTFYNPHETVINGGSISGVRLRWATELPTIEEDSCTGPSAPLVAGGRVFVTDETGIGAYRLTTGAPLWHYDFDLPDNERTPHLAVSGKLLIAGNTECQSQSDPHGGIVALDVATGRKKWSAGGNGPVASLVVDKGIVAVAGWSESSPAAVRGYRVSDGKLRWTVRDYWSAGVSAGGRLLVEGTRDQGIAALAIATGKRLWSKPYLYTAVAANPDGSTFLVADDDGGLVCLKSANGAKVWGANGTGGAVATDGKRVYRGFSNSMQALDDRTGKLQWSHRFGSGAYQPVRAGGLLYTEVEGQGLRILSAATGVPAIGSPFGATPDDTVVVAGGRLLMVRGDTIEAYAP</sequence>
<dbReference type="Pfam" id="PF13360">
    <property type="entry name" value="PQQ_2"/>
    <property type="match status" value="2"/>
</dbReference>
<dbReference type="Proteomes" id="UP000239209">
    <property type="component" value="Unassembled WGS sequence"/>
</dbReference>
<accession>A0A2T0RQH1</accession>